<proteinExistence type="predicted"/>
<evidence type="ECO:0000313" key="1">
    <source>
        <dbReference type="EMBL" id="VDO19420.1"/>
    </source>
</evidence>
<name>A0A3P7TBW9_HELPZ</name>
<sequence>MWLLTRLPSSLSVSSTSLLSLSSSLLELLEQC</sequence>
<gene>
    <name evidence="1" type="ORF">HPBE_LOCUS1038</name>
</gene>
<protein>
    <submittedName>
        <fullName evidence="1">Uncharacterized protein</fullName>
    </submittedName>
</protein>
<accession>A0A3P7TBW9</accession>
<reference evidence="1" key="1">
    <citation type="submission" date="2018-11" db="EMBL/GenBank/DDBJ databases">
        <authorList>
            <consortium name="Pathogen Informatics"/>
        </authorList>
    </citation>
    <scope>NUCLEOTIDE SEQUENCE [LARGE SCALE GENOMIC DNA]</scope>
</reference>
<dbReference type="AlphaFoldDB" id="A0A3P7TBW9"/>
<dbReference type="EMBL" id="UZAH01000987">
    <property type="protein sequence ID" value="VDO19420.1"/>
    <property type="molecule type" value="Genomic_DNA"/>
</dbReference>
<organism evidence="1">
    <name type="scientific">Heligmosomoides polygyrus</name>
    <name type="common">Parasitic roundworm</name>
    <dbReference type="NCBI Taxonomy" id="6339"/>
    <lineage>
        <taxon>Eukaryota</taxon>
        <taxon>Metazoa</taxon>
        <taxon>Ecdysozoa</taxon>
        <taxon>Nematoda</taxon>
        <taxon>Chromadorea</taxon>
        <taxon>Rhabditida</taxon>
        <taxon>Rhabditina</taxon>
        <taxon>Rhabditomorpha</taxon>
        <taxon>Strongyloidea</taxon>
        <taxon>Heligmosomidae</taxon>
        <taxon>Heligmosomoides</taxon>
    </lineage>
</organism>